<comment type="caution">
    <text evidence="2">The sequence shown here is derived from an EMBL/GenBank/DDBJ whole genome shotgun (WGS) entry which is preliminary data.</text>
</comment>
<proteinExistence type="predicted"/>
<dbReference type="EMBL" id="JBBMFA010000098">
    <property type="protein sequence ID" value="MEQ2520896.1"/>
    <property type="molecule type" value="Genomic_DNA"/>
</dbReference>
<keyword evidence="1" id="KW-0812">Transmembrane</keyword>
<evidence type="ECO:0000256" key="1">
    <source>
        <dbReference type="SAM" id="Phobius"/>
    </source>
</evidence>
<name>A0ABV1GGA4_9FIRM</name>
<sequence length="77" mass="8146">MSRILRIAGILILLWGFVGTVVAGVNWAGVLSEPSCAAETARMVLDASRAHFVQGCVRLAVGAALIGLSVFVRKKNH</sequence>
<reference evidence="2 3" key="1">
    <citation type="submission" date="2024-03" db="EMBL/GenBank/DDBJ databases">
        <title>Human intestinal bacterial collection.</title>
        <authorList>
            <person name="Pauvert C."/>
            <person name="Hitch T.C.A."/>
            <person name="Clavel T."/>
        </authorList>
    </citation>
    <scope>NUCLEOTIDE SEQUENCE [LARGE SCALE GENOMIC DNA]</scope>
    <source>
        <strain evidence="2 3">CLA-JM-H11</strain>
    </source>
</reference>
<gene>
    <name evidence="2" type="ORF">WMO24_10725</name>
</gene>
<dbReference type="Proteomes" id="UP001477672">
    <property type="component" value="Unassembled WGS sequence"/>
</dbReference>
<evidence type="ECO:0008006" key="4">
    <source>
        <dbReference type="Google" id="ProtNLM"/>
    </source>
</evidence>
<keyword evidence="1" id="KW-0472">Membrane</keyword>
<protein>
    <recommendedName>
        <fullName evidence="4">DUF4149 domain-containing protein</fullName>
    </recommendedName>
</protein>
<keyword evidence="3" id="KW-1185">Reference proteome</keyword>
<dbReference type="RefSeq" id="WP_349216440.1">
    <property type="nucleotide sequence ID" value="NZ_JBBMFA010000098.1"/>
</dbReference>
<feature type="transmembrane region" description="Helical" evidence="1">
    <location>
        <begin position="52"/>
        <end position="72"/>
    </location>
</feature>
<accession>A0ABV1GGA4</accession>
<evidence type="ECO:0000313" key="2">
    <source>
        <dbReference type="EMBL" id="MEQ2520896.1"/>
    </source>
</evidence>
<organism evidence="2 3">
    <name type="scientific">Ruthenibacterium intestinale</name>
    <dbReference type="NCBI Taxonomy" id="3133163"/>
    <lineage>
        <taxon>Bacteria</taxon>
        <taxon>Bacillati</taxon>
        <taxon>Bacillota</taxon>
        <taxon>Clostridia</taxon>
        <taxon>Eubacteriales</taxon>
        <taxon>Oscillospiraceae</taxon>
        <taxon>Ruthenibacterium</taxon>
    </lineage>
</organism>
<keyword evidence="1" id="KW-1133">Transmembrane helix</keyword>
<evidence type="ECO:0000313" key="3">
    <source>
        <dbReference type="Proteomes" id="UP001477672"/>
    </source>
</evidence>